<proteinExistence type="inferred from homology"/>
<dbReference type="PANTHER" id="PTHR21011">
    <property type="entry name" value="MITOCHONDRIAL 28S RIBOSOMAL PROTEIN S6"/>
    <property type="match status" value="1"/>
</dbReference>
<comment type="similarity">
    <text evidence="1">Belongs to the bacterial ribosomal protein bS6 family.</text>
</comment>
<keyword evidence="2" id="KW-0687">Ribonucleoprotein</keyword>
<dbReference type="EMBL" id="JBBWUH010000009">
    <property type="protein sequence ID" value="KAK8157418.1"/>
    <property type="molecule type" value="Genomic_DNA"/>
</dbReference>
<dbReference type="InterPro" id="IPR014717">
    <property type="entry name" value="Transl_elong_EF1B/ribsomal_bS6"/>
</dbReference>
<dbReference type="NCBIfam" id="TIGR00166">
    <property type="entry name" value="S6"/>
    <property type="match status" value="1"/>
</dbReference>
<organism evidence="2 3">
    <name type="scientific">Phyllosticta citrichinensis</name>
    <dbReference type="NCBI Taxonomy" id="1130410"/>
    <lineage>
        <taxon>Eukaryota</taxon>
        <taxon>Fungi</taxon>
        <taxon>Dikarya</taxon>
        <taxon>Ascomycota</taxon>
        <taxon>Pezizomycotina</taxon>
        <taxon>Dothideomycetes</taxon>
        <taxon>Dothideomycetes incertae sedis</taxon>
        <taxon>Botryosphaeriales</taxon>
        <taxon>Phyllostictaceae</taxon>
        <taxon>Phyllosticta</taxon>
    </lineage>
</organism>
<dbReference type="CDD" id="cd15465">
    <property type="entry name" value="bS6_mito"/>
    <property type="match status" value="1"/>
</dbReference>
<dbReference type="InterPro" id="IPR035980">
    <property type="entry name" value="Ribosomal_bS6_sf"/>
</dbReference>
<keyword evidence="2" id="KW-0689">Ribosomal protein</keyword>
<dbReference type="Pfam" id="PF01250">
    <property type="entry name" value="Ribosomal_S6"/>
    <property type="match status" value="1"/>
</dbReference>
<dbReference type="Proteomes" id="UP001456524">
    <property type="component" value="Unassembled WGS sequence"/>
</dbReference>
<dbReference type="SUPFAM" id="SSF54995">
    <property type="entry name" value="Ribosomal protein S6"/>
    <property type="match status" value="1"/>
</dbReference>
<dbReference type="PANTHER" id="PTHR21011:SF1">
    <property type="entry name" value="SMALL RIBOSOMAL SUBUNIT PROTEIN BS6M"/>
    <property type="match status" value="1"/>
</dbReference>
<keyword evidence="3" id="KW-1185">Reference proteome</keyword>
<evidence type="ECO:0000313" key="2">
    <source>
        <dbReference type="EMBL" id="KAK8157418.1"/>
    </source>
</evidence>
<comment type="caution">
    <text evidence="2">The sequence shown here is derived from an EMBL/GenBank/DDBJ whole genome shotgun (WGS) entry which is preliminary data.</text>
</comment>
<dbReference type="InterPro" id="IPR000529">
    <property type="entry name" value="Ribosomal_bS6"/>
</dbReference>
<dbReference type="GO" id="GO:0005840">
    <property type="term" value="C:ribosome"/>
    <property type="evidence" value="ECO:0007669"/>
    <property type="project" value="UniProtKB-KW"/>
</dbReference>
<sequence length="169" mass="18435">MLYEMIGIVRPGKLNEVKEIAKSAGTIILNAGGVVRGVTNWGVFQLPRPTRKHQMTHSSGHHFILRFDASSHAQHQLRRTMSLDPRLIRYTMVKLGDSLADIADVPGSAPWGSGLSAVSSDPVSYAGLTAARPNKFGEMQIKQERKEAEVLKNLGTGFRRGQPTSSSAQ</sequence>
<name>A0ABR1XJW3_9PEZI</name>
<reference evidence="2 3" key="1">
    <citation type="journal article" date="2022" name="G3 (Bethesda)">
        <title>Enemy or ally: a genomic approach to elucidate the lifestyle of Phyllosticta citrichinaensis.</title>
        <authorList>
            <person name="Buijs V.A."/>
            <person name="Groenewald J.Z."/>
            <person name="Haridas S."/>
            <person name="LaButti K.M."/>
            <person name="Lipzen A."/>
            <person name="Martin F.M."/>
            <person name="Barry K."/>
            <person name="Grigoriev I.V."/>
            <person name="Crous P.W."/>
            <person name="Seidl M.F."/>
        </authorList>
    </citation>
    <scope>NUCLEOTIDE SEQUENCE [LARGE SCALE GENOMIC DNA]</scope>
    <source>
        <strain evidence="2 3">CBS 129764</strain>
    </source>
</reference>
<evidence type="ECO:0000313" key="3">
    <source>
        <dbReference type="Proteomes" id="UP001456524"/>
    </source>
</evidence>
<dbReference type="Gene3D" id="3.30.70.60">
    <property type="match status" value="1"/>
</dbReference>
<evidence type="ECO:0000256" key="1">
    <source>
        <dbReference type="ARBA" id="ARBA00009512"/>
    </source>
</evidence>
<accession>A0ABR1XJW3</accession>
<gene>
    <name evidence="2" type="ORF">IWX90DRAFT_489600</name>
</gene>
<protein>
    <submittedName>
        <fullName evidence="2">Ribosomal protein S6</fullName>
    </submittedName>
</protein>